<dbReference type="SUPFAM" id="SSF52540">
    <property type="entry name" value="P-loop containing nucleoside triphosphate hydrolases"/>
    <property type="match status" value="1"/>
</dbReference>
<dbReference type="PANTHER" id="PTHR45644:SF3">
    <property type="entry name" value="FI08533P-RELATED"/>
    <property type="match status" value="1"/>
</dbReference>
<keyword evidence="3" id="KW-1000">Mitochondrion outer membrane</keyword>
<dbReference type="VEuPathDB" id="AmoebaDB:DICPUDRAFT_39856"/>
<dbReference type="Gene3D" id="1.10.8.60">
    <property type="match status" value="1"/>
</dbReference>
<dbReference type="FunCoup" id="F0ZX34">
    <property type="interactions" value="276"/>
</dbReference>
<dbReference type="InterPro" id="IPR003959">
    <property type="entry name" value="ATPase_AAA_core"/>
</dbReference>
<keyword evidence="3" id="KW-0472">Membrane</keyword>
<dbReference type="InParanoid" id="F0ZX34"/>
<dbReference type="GO" id="GO:0005524">
    <property type="term" value="F:ATP binding"/>
    <property type="evidence" value="ECO:0007669"/>
    <property type="project" value="UniProtKB-KW"/>
</dbReference>
<dbReference type="GO" id="GO:0005741">
    <property type="term" value="C:mitochondrial outer membrane"/>
    <property type="evidence" value="ECO:0000318"/>
    <property type="project" value="GO_Central"/>
</dbReference>
<keyword evidence="4 6" id="KW-0067">ATP-binding</keyword>
<gene>
    <name evidence="8" type="ORF">DICPUDRAFT_39856</name>
</gene>
<reference evidence="9" key="1">
    <citation type="journal article" date="2011" name="Genome Biol.">
        <title>Comparative genomics of the social amoebae Dictyostelium discoideum and Dictyostelium purpureum.</title>
        <authorList>
            <consortium name="US DOE Joint Genome Institute (JGI-PGF)"/>
            <person name="Sucgang R."/>
            <person name="Kuo A."/>
            <person name="Tian X."/>
            <person name="Salerno W."/>
            <person name="Parikh A."/>
            <person name="Feasley C.L."/>
            <person name="Dalin E."/>
            <person name="Tu H."/>
            <person name="Huang E."/>
            <person name="Barry K."/>
            <person name="Lindquist E."/>
            <person name="Shapiro H."/>
            <person name="Bruce D."/>
            <person name="Schmutz J."/>
            <person name="Salamov A."/>
            <person name="Fey P."/>
            <person name="Gaudet P."/>
            <person name="Anjard C."/>
            <person name="Babu M.M."/>
            <person name="Basu S."/>
            <person name="Bushmanova Y."/>
            <person name="van der Wel H."/>
            <person name="Katoh-Kurasawa M."/>
            <person name="Dinh C."/>
            <person name="Coutinho P.M."/>
            <person name="Saito T."/>
            <person name="Elias M."/>
            <person name="Schaap P."/>
            <person name="Kay R.R."/>
            <person name="Henrissat B."/>
            <person name="Eichinger L."/>
            <person name="Rivero F."/>
            <person name="Putnam N.H."/>
            <person name="West C.M."/>
            <person name="Loomis W.F."/>
            <person name="Chisholm R.L."/>
            <person name="Shaulsky G."/>
            <person name="Strassmann J.E."/>
            <person name="Queller D.C."/>
            <person name="Kuspa A."/>
            <person name="Grigoriev I.V."/>
        </authorList>
    </citation>
    <scope>NUCLEOTIDE SEQUENCE [LARGE SCALE GENOMIC DNA]</scope>
    <source>
        <strain evidence="9">QSDP1</strain>
    </source>
</reference>
<name>F0ZX34_DICPU</name>
<dbReference type="RefSeq" id="XP_003291980.1">
    <property type="nucleotide sequence ID" value="XM_003291932.1"/>
</dbReference>
<dbReference type="PANTHER" id="PTHR45644">
    <property type="entry name" value="AAA ATPASE, PUTATIVE (AFU_ORTHOLOGUE AFUA_2G12920)-RELATED-RELATED"/>
    <property type="match status" value="1"/>
</dbReference>
<sequence>NIERIKQMTFNSYELKILESLALPTQNNITFEDIGGLQEIINDLKDSIFLPLEAAKHFKREPSKSNNEDLFNVPKGILFHGPPGTGKTMMAKAIANYAGYSFLAIDHSILDHKWYGETEKNVAAIFSVAKKLQPTIIFIDEVDSMTGNRDSEHEVTTSKKSMLLSLWDGFNSGNDKIIIIGATNRIEAIDKAFLRRFERHFLIKLPDEKQRKQILQIILKDYVDPDFDYNQLSRATNGFSGSDLKSLCKSAFNSMYYYFYNKIF</sequence>
<dbReference type="GeneID" id="10505725"/>
<keyword evidence="2 6" id="KW-0547">Nucleotide-binding</keyword>
<comment type="subcellular location">
    <subcellularLocation>
        <location evidence="1">Mitochondrion outer membrane</location>
        <topology evidence="1">Single-pass membrane protein</topology>
    </subcellularLocation>
</comment>
<dbReference type="EMBL" id="GL871250">
    <property type="protein sequence ID" value="EGC31505.1"/>
    <property type="molecule type" value="Genomic_DNA"/>
</dbReference>
<dbReference type="SMART" id="SM00382">
    <property type="entry name" value="AAA"/>
    <property type="match status" value="1"/>
</dbReference>
<dbReference type="STRING" id="5786.F0ZX34"/>
<evidence type="ECO:0000256" key="2">
    <source>
        <dbReference type="ARBA" id="ARBA00022741"/>
    </source>
</evidence>
<evidence type="ECO:0000313" key="9">
    <source>
        <dbReference type="Proteomes" id="UP000001064"/>
    </source>
</evidence>
<protein>
    <recommendedName>
        <fullName evidence="7">AAA+ ATPase domain-containing protein</fullName>
    </recommendedName>
</protein>
<dbReference type="GO" id="GO:0140570">
    <property type="term" value="P:extraction of mislocalized protein from mitochondrial outer membrane"/>
    <property type="evidence" value="ECO:0000318"/>
    <property type="project" value="GO_Central"/>
</dbReference>
<evidence type="ECO:0000256" key="3">
    <source>
        <dbReference type="ARBA" id="ARBA00022787"/>
    </source>
</evidence>
<dbReference type="InterPro" id="IPR003960">
    <property type="entry name" value="ATPase_AAA_CS"/>
</dbReference>
<accession>F0ZX34</accession>
<evidence type="ECO:0000259" key="7">
    <source>
        <dbReference type="SMART" id="SM00382"/>
    </source>
</evidence>
<dbReference type="Pfam" id="PF00004">
    <property type="entry name" value="AAA"/>
    <property type="match status" value="1"/>
</dbReference>
<dbReference type="AlphaFoldDB" id="F0ZX34"/>
<dbReference type="KEGG" id="dpp:DICPUDRAFT_39856"/>
<dbReference type="OMA" id="NTNICVL"/>
<dbReference type="Gene3D" id="3.40.50.300">
    <property type="entry name" value="P-loop containing nucleotide triphosphate hydrolases"/>
    <property type="match status" value="1"/>
</dbReference>
<dbReference type="FunFam" id="3.40.50.300:FF:000061">
    <property type="entry name" value="ATPase family, AAA domain-containing 2"/>
    <property type="match status" value="1"/>
</dbReference>
<feature type="non-terminal residue" evidence="8">
    <location>
        <position position="264"/>
    </location>
</feature>
<dbReference type="InterPro" id="IPR041569">
    <property type="entry name" value="AAA_lid_3"/>
</dbReference>
<dbReference type="PROSITE" id="PS00674">
    <property type="entry name" value="AAA"/>
    <property type="match status" value="1"/>
</dbReference>
<keyword evidence="9" id="KW-1185">Reference proteome</keyword>
<dbReference type="InterPro" id="IPR051701">
    <property type="entry name" value="Mito_OM_Translocase_MSP1"/>
</dbReference>
<comment type="similarity">
    <text evidence="6">Belongs to the AAA ATPase family.</text>
</comment>
<dbReference type="OrthoDB" id="10254455at2759"/>
<dbReference type="Proteomes" id="UP000001064">
    <property type="component" value="Unassembled WGS sequence"/>
</dbReference>
<evidence type="ECO:0000256" key="1">
    <source>
        <dbReference type="ARBA" id="ARBA00004572"/>
    </source>
</evidence>
<feature type="domain" description="AAA+ ATPase" evidence="7">
    <location>
        <begin position="73"/>
        <end position="207"/>
    </location>
</feature>
<keyword evidence="5" id="KW-0496">Mitochondrion</keyword>
<evidence type="ECO:0000313" key="8">
    <source>
        <dbReference type="EMBL" id="EGC31505.1"/>
    </source>
</evidence>
<dbReference type="InterPro" id="IPR027417">
    <property type="entry name" value="P-loop_NTPase"/>
</dbReference>
<proteinExistence type="inferred from homology"/>
<organism evidence="8 9">
    <name type="scientific">Dictyostelium purpureum</name>
    <name type="common">Slime mold</name>
    <dbReference type="NCBI Taxonomy" id="5786"/>
    <lineage>
        <taxon>Eukaryota</taxon>
        <taxon>Amoebozoa</taxon>
        <taxon>Evosea</taxon>
        <taxon>Eumycetozoa</taxon>
        <taxon>Dictyostelia</taxon>
        <taxon>Dictyosteliales</taxon>
        <taxon>Dictyosteliaceae</taxon>
        <taxon>Dictyostelium</taxon>
    </lineage>
</organism>
<evidence type="ECO:0000256" key="5">
    <source>
        <dbReference type="ARBA" id="ARBA00023128"/>
    </source>
</evidence>
<evidence type="ECO:0000256" key="4">
    <source>
        <dbReference type="ARBA" id="ARBA00022840"/>
    </source>
</evidence>
<dbReference type="GO" id="GO:0016887">
    <property type="term" value="F:ATP hydrolysis activity"/>
    <property type="evidence" value="ECO:0007669"/>
    <property type="project" value="InterPro"/>
</dbReference>
<evidence type="ECO:0000256" key="6">
    <source>
        <dbReference type="RuleBase" id="RU003651"/>
    </source>
</evidence>
<dbReference type="InterPro" id="IPR003593">
    <property type="entry name" value="AAA+_ATPase"/>
</dbReference>
<dbReference type="Pfam" id="PF17862">
    <property type="entry name" value="AAA_lid_3"/>
    <property type="match status" value="1"/>
</dbReference>
<dbReference type="eggNOG" id="KOG0737">
    <property type="taxonomic scope" value="Eukaryota"/>
</dbReference>